<name>A0ABN3A547_9ACTN</name>
<evidence type="ECO:0000313" key="3">
    <source>
        <dbReference type="EMBL" id="GAA2154183.1"/>
    </source>
</evidence>
<dbReference type="Pfam" id="PF13560">
    <property type="entry name" value="HTH_31"/>
    <property type="match status" value="1"/>
</dbReference>
<accession>A0ABN3A547</accession>
<dbReference type="SMART" id="SM00530">
    <property type="entry name" value="HTH_XRE"/>
    <property type="match status" value="2"/>
</dbReference>
<sequence length="388" mass="42828">MGRRESAVAAETRQSEALALWLRDQRQRAGLTYTAMALTTSYSASMLSRAASGRSVPSWRIVESFARACDADLTEAKQRWRKARWANQKQRRARGGDLAKGVRDLYSHQLVRPELIETFGQLSRAMWELRAKCGQPSEAELQRRAGLTPDGEFRLPRSSLGAILRGELVPRIRHVTAFTEALGLPPRMVAKWEEAWERAADRERSRASRPPAPGPAADAGQPAPVRIRINIPGTPPARPGGTVGRVPAPGRDLPGYPRSAGGRHARQLWMARPQKAVPASWYHRGGTADPRAPPVRLLPTPLASRTGTTQIQPPGAPLALRPLQLNTYARFPDRRLSTRPPAAPSYGGSFLHLRNVTYRASRTTRTLSTWRGPIDVISGWTLGEPDQD</sequence>
<dbReference type="RefSeq" id="WP_425555642.1">
    <property type="nucleotide sequence ID" value="NZ_BAAANT010000041.1"/>
</dbReference>
<evidence type="ECO:0000256" key="1">
    <source>
        <dbReference type="SAM" id="MobiDB-lite"/>
    </source>
</evidence>
<dbReference type="Gene3D" id="1.10.260.40">
    <property type="entry name" value="lambda repressor-like DNA-binding domains"/>
    <property type="match status" value="1"/>
</dbReference>
<dbReference type="InterPro" id="IPR001387">
    <property type="entry name" value="Cro/C1-type_HTH"/>
</dbReference>
<dbReference type="CDD" id="cd00093">
    <property type="entry name" value="HTH_XRE"/>
    <property type="match status" value="1"/>
</dbReference>
<dbReference type="EMBL" id="BAAANT010000041">
    <property type="protein sequence ID" value="GAA2154183.1"/>
    <property type="molecule type" value="Genomic_DNA"/>
</dbReference>
<organism evidence="3 4">
    <name type="scientific">Kitasatospora kazusensis</name>
    <dbReference type="NCBI Taxonomy" id="407974"/>
    <lineage>
        <taxon>Bacteria</taxon>
        <taxon>Bacillati</taxon>
        <taxon>Actinomycetota</taxon>
        <taxon>Actinomycetes</taxon>
        <taxon>Kitasatosporales</taxon>
        <taxon>Streptomycetaceae</taxon>
        <taxon>Kitasatospora</taxon>
    </lineage>
</organism>
<feature type="domain" description="HTH cro/C1-type" evidence="2">
    <location>
        <begin position="21"/>
        <end position="76"/>
    </location>
</feature>
<feature type="domain" description="HTH cro/C1-type" evidence="2">
    <location>
        <begin position="128"/>
        <end position="189"/>
    </location>
</feature>
<evidence type="ECO:0000313" key="4">
    <source>
        <dbReference type="Proteomes" id="UP001422759"/>
    </source>
</evidence>
<gene>
    <name evidence="3" type="ORF">GCM10009760_52830</name>
</gene>
<protein>
    <recommendedName>
        <fullName evidence="2">HTH cro/C1-type domain-containing protein</fullName>
    </recommendedName>
</protein>
<proteinExistence type="predicted"/>
<dbReference type="InterPro" id="IPR010982">
    <property type="entry name" value="Lambda_DNA-bd_dom_sf"/>
</dbReference>
<feature type="region of interest" description="Disordered" evidence="1">
    <location>
        <begin position="200"/>
        <end position="265"/>
    </location>
</feature>
<comment type="caution">
    <text evidence="3">The sequence shown here is derived from an EMBL/GenBank/DDBJ whole genome shotgun (WGS) entry which is preliminary data.</text>
</comment>
<reference evidence="3 4" key="1">
    <citation type="journal article" date="2019" name="Int. J. Syst. Evol. Microbiol.">
        <title>The Global Catalogue of Microorganisms (GCM) 10K type strain sequencing project: providing services to taxonomists for standard genome sequencing and annotation.</title>
        <authorList>
            <consortium name="The Broad Institute Genomics Platform"/>
            <consortium name="The Broad Institute Genome Sequencing Center for Infectious Disease"/>
            <person name="Wu L."/>
            <person name="Ma J."/>
        </authorList>
    </citation>
    <scope>NUCLEOTIDE SEQUENCE [LARGE SCALE GENOMIC DNA]</scope>
    <source>
        <strain evidence="3 4">JCM 14560</strain>
    </source>
</reference>
<feature type="compositionally biased region" description="Low complexity" evidence="1">
    <location>
        <begin position="215"/>
        <end position="224"/>
    </location>
</feature>
<keyword evidence="4" id="KW-1185">Reference proteome</keyword>
<evidence type="ECO:0000259" key="2">
    <source>
        <dbReference type="SMART" id="SM00530"/>
    </source>
</evidence>
<dbReference type="Proteomes" id="UP001422759">
    <property type="component" value="Unassembled WGS sequence"/>
</dbReference>
<dbReference type="SUPFAM" id="SSF47413">
    <property type="entry name" value="lambda repressor-like DNA-binding domains"/>
    <property type="match status" value="1"/>
</dbReference>